<dbReference type="EMBL" id="CBLX010000023">
    <property type="protein sequence ID" value="CDG40735.1"/>
    <property type="molecule type" value="Genomic_DNA"/>
</dbReference>
<dbReference type="Proteomes" id="UP000027583">
    <property type="component" value="Unassembled WGS sequence"/>
</dbReference>
<dbReference type="PRINTS" id="PR00081">
    <property type="entry name" value="GDHRDH"/>
</dbReference>
<reference evidence="3 4" key="2">
    <citation type="journal article" date="2014" name="PLoS ONE">
        <title>Evolution of mitochondria reconstructed from the energy metabolism of living bacteria.</title>
        <authorList>
            <person name="Degli Esposti M."/>
            <person name="Chouaia B."/>
            <person name="Comandatore F."/>
            <person name="Crotti E."/>
            <person name="Sassera D."/>
            <person name="Lievens P.M."/>
            <person name="Daffonchio D."/>
            <person name="Bandi C."/>
        </authorList>
    </citation>
    <scope>NUCLEOTIDE SEQUENCE [LARGE SCALE GENOMIC DNA]</scope>
    <source>
        <strain evidence="3 4">SF2.1</strain>
    </source>
</reference>
<dbReference type="RefSeq" id="WP_023978246.1">
    <property type="nucleotide sequence ID" value="NZ_CBLX010000023.1"/>
</dbReference>
<dbReference type="NCBIfam" id="NF004513">
    <property type="entry name" value="PRK05854.1"/>
    <property type="match status" value="1"/>
</dbReference>
<protein>
    <submittedName>
        <fullName evidence="3">Oxidoreductase</fullName>
        <ecNumber evidence="3">1.1.1.-</ecNumber>
    </submittedName>
</protein>
<dbReference type="Pfam" id="PF00106">
    <property type="entry name" value="adh_short"/>
    <property type="match status" value="1"/>
</dbReference>
<dbReference type="EC" id="1.1.1.-" evidence="3"/>
<dbReference type="PANTHER" id="PTHR24320:SF148">
    <property type="entry name" value="NAD(P)-BINDING ROSSMANN-FOLD SUPERFAMILY PROTEIN"/>
    <property type="match status" value="1"/>
</dbReference>
<dbReference type="eggNOG" id="COG1028">
    <property type="taxonomic scope" value="Bacteria"/>
</dbReference>
<dbReference type="InterPro" id="IPR002347">
    <property type="entry name" value="SDR_fam"/>
</dbReference>
<dbReference type="GO" id="GO:0016491">
    <property type="term" value="F:oxidoreductase activity"/>
    <property type="evidence" value="ECO:0007669"/>
    <property type="project" value="UniProtKB-KW"/>
</dbReference>
<keyword evidence="2 3" id="KW-0560">Oxidoreductase</keyword>
<proteinExistence type="inferred from homology"/>
<gene>
    <name evidence="3" type="ORF">ASAP_2690</name>
</gene>
<name>A0A060QIJ8_9PROT</name>
<dbReference type="InterPro" id="IPR036291">
    <property type="entry name" value="NAD(P)-bd_dom_sf"/>
</dbReference>
<sequence>MSDAYPSCRGKTAIVTGATGGLGLATALGLARSGAEVIVTGRNAEKGRAALATIQAAVPDAILRFEGLDLASLASIARFAERMADQPVHVLINNAGVMAPAQRRATQDGFELQFGTNHLGHFALTGRLLPSLIAGQAHIVTVASLAAWRGDIPLDDLNAAGRYRRFDRYSQSKLANLMFSLELNRRAHEAGAPLHVRTAHPGWSTSSIISNSAALSAAQTPVSRLLAYGQDRVGNALFRLLGQDVTAGAEPILHAALSPKARDGGYYGPIGRGERRGPPGLAVIPPRATGLPLASKLWQASENMTGVRYDWEVVR</sequence>
<evidence type="ECO:0000313" key="4">
    <source>
        <dbReference type="Proteomes" id="UP000027583"/>
    </source>
</evidence>
<comment type="caution">
    <text evidence="3">The sequence shown here is derived from an EMBL/GenBank/DDBJ whole genome shotgun (WGS) entry which is preliminary data.</text>
</comment>
<dbReference type="AlphaFoldDB" id="A0A060QIJ8"/>
<dbReference type="PANTHER" id="PTHR24320">
    <property type="entry name" value="RETINOL DEHYDROGENASE"/>
    <property type="match status" value="1"/>
</dbReference>
<dbReference type="SUPFAM" id="SSF51735">
    <property type="entry name" value="NAD(P)-binding Rossmann-fold domains"/>
    <property type="match status" value="1"/>
</dbReference>
<evidence type="ECO:0000256" key="2">
    <source>
        <dbReference type="ARBA" id="ARBA00023002"/>
    </source>
</evidence>
<evidence type="ECO:0000256" key="1">
    <source>
        <dbReference type="ARBA" id="ARBA00006484"/>
    </source>
</evidence>
<dbReference type="Gene3D" id="3.40.50.720">
    <property type="entry name" value="NAD(P)-binding Rossmann-like Domain"/>
    <property type="match status" value="1"/>
</dbReference>
<comment type="similarity">
    <text evidence="1">Belongs to the short-chain dehydrogenases/reductases (SDR) family.</text>
</comment>
<organism evidence="3 4">
    <name type="scientific">Asaia bogorensis</name>
    <dbReference type="NCBI Taxonomy" id="91915"/>
    <lineage>
        <taxon>Bacteria</taxon>
        <taxon>Pseudomonadati</taxon>
        <taxon>Pseudomonadota</taxon>
        <taxon>Alphaproteobacteria</taxon>
        <taxon>Acetobacterales</taxon>
        <taxon>Acetobacteraceae</taxon>
        <taxon>Asaia</taxon>
    </lineage>
</organism>
<accession>A0A060QIJ8</accession>
<reference evidence="3 4" key="1">
    <citation type="journal article" date="2014" name="Genome Biol. Evol.">
        <title>Acetic acid bacteria genomes reveal functional traits for adaptation to life in insect guts.</title>
        <authorList>
            <person name="Chouaia B."/>
            <person name="Gaiarsa S."/>
            <person name="Crotti E."/>
            <person name="Comandatore F."/>
            <person name="Degli Esposti M."/>
            <person name="Ricci I."/>
            <person name="Alma A."/>
            <person name="Favia G."/>
            <person name="Bandi C."/>
            <person name="Daffonchio D."/>
        </authorList>
    </citation>
    <scope>NUCLEOTIDE SEQUENCE [LARGE SCALE GENOMIC DNA]</scope>
    <source>
        <strain evidence="3 4">SF2.1</strain>
    </source>
</reference>
<evidence type="ECO:0000313" key="3">
    <source>
        <dbReference type="EMBL" id="CDG40735.1"/>
    </source>
</evidence>